<feature type="transmembrane region" description="Helical" evidence="6">
    <location>
        <begin position="147"/>
        <end position="166"/>
    </location>
</feature>
<keyword evidence="4 6" id="KW-1133">Transmembrane helix</keyword>
<dbReference type="RefSeq" id="WP_101692689.1">
    <property type="nucleotide sequence ID" value="NZ_JACOPR010000004.1"/>
</dbReference>
<dbReference type="PANTHER" id="PTHR11101">
    <property type="entry name" value="PHOSPHATE TRANSPORTER"/>
    <property type="match status" value="1"/>
</dbReference>
<feature type="transmembrane region" description="Helical" evidence="6">
    <location>
        <begin position="259"/>
        <end position="286"/>
    </location>
</feature>
<evidence type="ECO:0000256" key="1">
    <source>
        <dbReference type="ARBA" id="ARBA00004141"/>
    </source>
</evidence>
<dbReference type="Proteomes" id="UP000660021">
    <property type="component" value="Unassembled WGS sequence"/>
</dbReference>
<dbReference type="InterPro" id="IPR001204">
    <property type="entry name" value="Phos_transporter"/>
</dbReference>
<protein>
    <submittedName>
        <fullName evidence="7">Inorganic phosphate transporter</fullName>
    </submittedName>
</protein>
<sequence>MSISCSDFLAQARGNPTLALVSLLLLAVLLVNGWTDAPNAIATAVASGALSFRRAVLLAAGCNLAGVAATSLCMPAVAQTVCEAADFGGDPTIACTALCAALLAVVLWATLAWRFGIPTSESHALLSGLAGAALSLPGGWKNLRPEAWGKVGLGLLLSVLLGFLLGRRASGLLQRLPLSPRRCRSLQTAGAAAMAFLHGAQDGQKFLGVFLLGAALSQGRWTSGALSVPLWLMAVCALFMALGTLLGGRRIIDKIGRELVVLSPAAGLSADLGGGCALLVCTLLGLPVSTTHTKTSAILGAGTAHGGRARPGTALSIALTWLLTFPGCGALGFFLARQLLA</sequence>
<evidence type="ECO:0000256" key="5">
    <source>
        <dbReference type="ARBA" id="ARBA00023136"/>
    </source>
</evidence>
<feature type="transmembrane region" description="Helical" evidence="6">
    <location>
        <begin position="93"/>
        <end position="116"/>
    </location>
</feature>
<feature type="transmembrane region" description="Helical" evidence="6">
    <location>
        <begin position="57"/>
        <end position="81"/>
    </location>
</feature>
<proteinExistence type="predicted"/>
<evidence type="ECO:0000256" key="6">
    <source>
        <dbReference type="SAM" id="Phobius"/>
    </source>
</evidence>
<keyword evidence="8" id="KW-1185">Reference proteome</keyword>
<evidence type="ECO:0000313" key="7">
    <source>
        <dbReference type="EMBL" id="MBC5730942.1"/>
    </source>
</evidence>
<dbReference type="PANTHER" id="PTHR11101:SF80">
    <property type="entry name" value="PHOSPHATE TRANSPORTER"/>
    <property type="match status" value="1"/>
</dbReference>
<feature type="transmembrane region" description="Helical" evidence="6">
    <location>
        <begin position="228"/>
        <end position="247"/>
    </location>
</feature>
<evidence type="ECO:0000256" key="2">
    <source>
        <dbReference type="ARBA" id="ARBA00022448"/>
    </source>
</evidence>
<comment type="caution">
    <text evidence="7">The sequence shown here is derived from an EMBL/GenBank/DDBJ whole genome shotgun (WGS) entry which is preliminary data.</text>
</comment>
<keyword evidence="5 6" id="KW-0472">Membrane</keyword>
<evidence type="ECO:0000256" key="4">
    <source>
        <dbReference type="ARBA" id="ARBA00022989"/>
    </source>
</evidence>
<name>A0ABR7HTT6_9FIRM</name>
<feature type="transmembrane region" description="Helical" evidence="6">
    <location>
        <begin position="314"/>
        <end position="336"/>
    </location>
</feature>
<keyword evidence="3 6" id="KW-0812">Transmembrane</keyword>
<reference evidence="7 8" key="1">
    <citation type="submission" date="2020-08" db="EMBL/GenBank/DDBJ databases">
        <title>Genome public.</title>
        <authorList>
            <person name="Liu C."/>
            <person name="Sun Q."/>
        </authorList>
    </citation>
    <scope>NUCLEOTIDE SEQUENCE [LARGE SCALE GENOMIC DNA]</scope>
    <source>
        <strain evidence="7 8">New-38</strain>
    </source>
</reference>
<gene>
    <name evidence="7" type="ORF">H8S34_08875</name>
</gene>
<evidence type="ECO:0000313" key="8">
    <source>
        <dbReference type="Proteomes" id="UP000660021"/>
    </source>
</evidence>
<evidence type="ECO:0000256" key="3">
    <source>
        <dbReference type="ARBA" id="ARBA00022692"/>
    </source>
</evidence>
<comment type="subcellular location">
    <subcellularLocation>
        <location evidence="1">Membrane</location>
        <topology evidence="1">Multi-pass membrane protein</topology>
    </subcellularLocation>
</comment>
<organism evidence="7 8">
    <name type="scientific">Pseudoflavonifractor hominis</name>
    <dbReference type="NCBI Taxonomy" id="2763059"/>
    <lineage>
        <taxon>Bacteria</taxon>
        <taxon>Bacillati</taxon>
        <taxon>Bacillota</taxon>
        <taxon>Clostridia</taxon>
        <taxon>Eubacteriales</taxon>
        <taxon>Oscillospiraceae</taxon>
        <taxon>Pseudoflavonifractor</taxon>
    </lineage>
</organism>
<dbReference type="Pfam" id="PF01384">
    <property type="entry name" value="PHO4"/>
    <property type="match status" value="2"/>
</dbReference>
<dbReference type="EMBL" id="JACOPR010000004">
    <property type="protein sequence ID" value="MBC5730942.1"/>
    <property type="molecule type" value="Genomic_DNA"/>
</dbReference>
<accession>A0ABR7HTT6</accession>
<keyword evidence="2" id="KW-0813">Transport</keyword>